<keyword evidence="2" id="KW-0479">Metal-binding</keyword>
<dbReference type="Pfam" id="PF00383">
    <property type="entry name" value="dCMP_cyt_deam_1"/>
    <property type="match status" value="1"/>
</dbReference>
<dbReference type="CDD" id="cd01283">
    <property type="entry name" value="cytidine_deaminase"/>
    <property type="match status" value="1"/>
</dbReference>
<dbReference type="InterPro" id="IPR016193">
    <property type="entry name" value="Cytidine_deaminase-like"/>
</dbReference>
<evidence type="ECO:0000256" key="4">
    <source>
        <dbReference type="ARBA" id="ARBA00022833"/>
    </source>
</evidence>
<protein>
    <submittedName>
        <fullName evidence="6">Cytidine deaminase</fullName>
    </submittedName>
</protein>
<evidence type="ECO:0000256" key="1">
    <source>
        <dbReference type="ARBA" id="ARBA00006576"/>
    </source>
</evidence>
<organism evidence="6 7">
    <name type="scientific">Porphyromonas miyakawae</name>
    <dbReference type="NCBI Taxonomy" id="3137470"/>
    <lineage>
        <taxon>Bacteria</taxon>
        <taxon>Pseudomonadati</taxon>
        <taxon>Bacteroidota</taxon>
        <taxon>Bacteroidia</taxon>
        <taxon>Bacteroidales</taxon>
        <taxon>Porphyromonadaceae</taxon>
        <taxon>Porphyromonas</taxon>
    </lineage>
</organism>
<evidence type="ECO:0000313" key="6">
    <source>
        <dbReference type="EMBL" id="GAB1251132.1"/>
    </source>
</evidence>
<sequence>MKEQQLHINYRLLPREEFDDALIELETAAIEAARNAYAPYSRFFVGASLRLEDGTIVTGSNQENASYPQGICAERNALFHAGATYPDKAVKELLIVAFAEGKKRVNRASPCGGCRQVILETSTRYKTPIRIILPGERDALILEDNSFLLPFGFDASFLS</sequence>
<dbReference type="Proteomes" id="UP001628220">
    <property type="component" value="Unassembled WGS sequence"/>
</dbReference>
<accession>A0ABQ0E091</accession>
<dbReference type="PROSITE" id="PS00903">
    <property type="entry name" value="CYT_DCMP_DEAMINASES_1"/>
    <property type="match status" value="1"/>
</dbReference>
<gene>
    <name evidence="6" type="ORF">Tsumi_02360</name>
</gene>
<dbReference type="InterPro" id="IPR016192">
    <property type="entry name" value="APOBEC/CMP_deaminase_Zn-bd"/>
</dbReference>
<proteinExistence type="inferred from homology"/>
<keyword evidence="7" id="KW-1185">Reference proteome</keyword>
<evidence type="ECO:0000259" key="5">
    <source>
        <dbReference type="PROSITE" id="PS51747"/>
    </source>
</evidence>
<reference evidence="6 7" key="1">
    <citation type="journal article" date="2025" name="Int. J. Syst. Evol. Microbiol.">
        <title>Desulfovibrio falkowii sp. nov., Porphyromonas miyakawae sp. nov., Mediterraneibacter flintii sp. nov. and Owariibacterium komagatae gen. nov., sp. nov., isolated from human faeces.</title>
        <authorList>
            <person name="Hamaguchi T."/>
            <person name="Ohara M."/>
            <person name="Hisatomi A."/>
            <person name="Sekiguchi K."/>
            <person name="Takeda J.I."/>
            <person name="Ueyama J."/>
            <person name="Ito M."/>
            <person name="Nishiwaki H."/>
            <person name="Ogi T."/>
            <person name="Hirayama M."/>
            <person name="Ohkuma M."/>
            <person name="Sakamoto M."/>
            <person name="Ohno K."/>
        </authorList>
    </citation>
    <scope>NUCLEOTIDE SEQUENCE [LARGE SCALE GENOMIC DNA]</scope>
    <source>
        <strain evidence="6 7">13CB11C</strain>
    </source>
</reference>
<keyword evidence="3" id="KW-0378">Hydrolase</keyword>
<comment type="caution">
    <text evidence="6">The sequence shown here is derived from an EMBL/GenBank/DDBJ whole genome shotgun (WGS) entry which is preliminary data.</text>
</comment>
<dbReference type="EMBL" id="BAAFSF010000001">
    <property type="protein sequence ID" value="GAB1251132.1"/>
    <property type="molecule type" value="Genomic_DNA"/>
</dbReference>
<dbReference type="PANTHER" id="PTHR11644">
    <property type="entry name" value="CYTIDINE DEAMINASE"/>
    <property type="match status" value="1"/>
</dbReference>
<dbReference type="Gene3D" id="3.40.140.10">
    <property type="entry name" value="Cytidine Deaminase, domain 2"/>
    <property type="match status" value="1"/>
</dbReference>
<evidence type="ECO:0000256" key="2">
    <source>
        <dbReference type="ARBA" id="ARBA00022723"/>
    </source>
</evidence>
<dbReference type="InterPro" id="IPR050202">
    <property type="entry name" value="Cyt/Deoxycyt_deaminase"/>
</dbReference>
<dbReference type="NCBIfam" id="NF004064">
    <property type="entry name" value="PRK05578.1"/>
    <property type="match status" value="1"/>
</dbReference>
<dbReference type="RefSeq" id="WP_411914947.1">
    <property type="nucleotide sequence ID" value="NZ_BAAFSF010000001.1"/>
</dbReference>
<evidence type="ECO:0000256" key="3">
    <source>
        <dbReference type="ARBA" id="ARBA00022801"/>
    </source>
</evidence>
<name>A0ABQ0E091_9PORP</name>
<dbReference type="PANTHER" id="PTHR11644:SF2">
    <property type="entry name" value="CYTIDINE DEAMINASE"/>
    <property type="match status" value="1"/>
</dbReference>
<evidence type="ECO:0000313" key="7">
    <source>
        <dbReference type="Proteomes" id="UP001628220"/>
    </source>
</evidence>
<feature type="domain" description="CMP/dCMP-type deaminase" evidence="5">
    <location>
        <begin position="20"/>
        <end position="143"/>
    </location>
</feature>
<keyword evidence="4" id="KW-0862">Zinc</keyword>
<dbReference type="PROSITE" id="PS51747">
    <property type="entry name" value="CYT_DCMP_DEAMINASES_2"/>
    <property type="match status" value="1"/>
</dbReference>
<comment type="similarity">
    <text evidence="1">Belongs to the cytidine and deoxycytidylate deaminase family.</text>
</comment>
<dbReference type="InterPro" id="IPR002125">
    <property type="entry name" value="CMP_dCMP_dom"/>
</dbReference>
<dbReference type="SUPFAM" id="SSF53927">
    <property type="entry name" value="Cytidine deaminase-like"/>
    <property type="match status" value="1"/>
</dbReference>